<dbReference type="RefSeq" id="XP_047777766.1">
    <property type="nucleotide sequence ID" value="XM_047924120.1"/>
</dbReference>
<accession>A0ABQ8KCP2</accession>
<organism evidence="2 3">
    <name type="scientific">Rhodofomes roseus</name>
    <dbReference type="NCBI Taxonomy" id="34475"/>
    <lineage>
        <taxon>Eukaryota</taxon>
        <taxon>Fungi</taxon>
        <taxon>Dikarya</taxon>
        <taxon>Basidiomycota</taxon>
        <taxon>Agaricomycotina</taxon>
        <taxon>Agaricomycetes</taxon>
        <taxon>Polyporales</taxon>
        <taxon>Rhodofomes</taxon>
    </lineage>
</organism>
<gene>
    <name evidence="2" type="ORF">C8Q71DRAFT_765245</name>
</gene>
<dbReference type="GO" id="GO:0016787">
    <property type="term" value="F:hydrolase activity"/>
    <property type="evidence" value="ECO:0007669"/>
    <property type="project" value="UniProtKB-KW"/>
</dbReference>
<keyword evidence="2" id="KW-0378">Hydrolase</keyword>
<keyword evidence="3" id="KW-1185">Reference proteome</keyword>
<dbReference type="SUPFAM" id="SSF52540">
    <property type="entry name" value="P-loop containing nucleoside triphosphate hydrolases"/>
    <property type="match status" value="1"/>
</dbReference>
<dbReference type="InterPro" id="IPR027417">
    <property type="entry name" value="P-loop_NTPase"/>
</dbReference>
<dbReference type="Proteomes" id="UP000814176">
    <property type="component" value="Unassembled WGS sequence"/>
</dbReference>
<evidence type="ECO:0000313" key="2">
    <source>
        <dbReference type="EMBL" id="KAH9835333.1"/>
    </source>
</evidence>
<dbReference type="PANTHER" id="PTHR12083">
    <property type="entry name" value="BIFUNCTIONAL POLYNUCLEOTIDE PHOSPHATASE/KINASE"/>
    <property type="match status" value="1"/>
</dbReference>
<feature type="compositionally biased region" description="Low complexity" evidence="1">
    <location>
        <begin position="238"/>
        <end position="249"/>
    </location>
</feature>
<reference evidence="2 3" key="1">
    <citation type="journal article" date="2021" name="Environ. Microbiol.">
        <title>Gene family expansions and transcriptome signatures uncover fungal adaptations to wood decay.</title>
        <authorList>
            <person name="Hage H."/>
            <person name="Miyauchi S."/>
            <person name="Viragh M."/>
            <person name="Drula E."/>
            <person name="Min B."/>
            <person name="Chaduli D."/>
            <person name="Navarro D."/>
            <person name="Favel A."/>
            <person name="Norest M."/>
            <person name="Lesage-Meessen L."/>
            <person name="Balint B."/>
            <person name="Merenyi Z."/>
            <person name="de Eugenio L."/>
            <person name="Morin E."/>
            <person name="Martinez A.T."/>
            <person name="Baldrian P."/>
            <person name="Stursova M."/>
            <person name="Martinez M.J."/>
            <person name="Novotny C."/>
            <person name="Magnuson J.K."/>
            <person name="Spatafora J.W."/>
            <person name="Maurice S."/>
            <person name="Pangilinan J."/>
            <person name="Andreopoulos W."/>
            <person name="LaButti K."/>
            <person name="Hundley H."/>
            <person name="Na H."/>
            <person name="Kuo A."/>
            <person name="Barry K."/>
            <person name="Lipzen A."/>
            <person name="Henrissat B."/>
            <person name="Riley R."/>
            <person name="Ahrendt S."/>
            <person name="Nagy L.G."/>
            <person name="Grigoriev I.V."/>
            <person name="Martin F."/>
            <person name="Rosso M.N."/>
        </authorList>
    </citation>
    <scope>NUCLEOTIDE SEQUENCE [LARGE SCALE GENOMIC DNA]</scope>
    <source>
        <strain evidence="2 3">CIRM-BRFM 1785</strain>
    </source>
</reference>
<dbReference type="PANTHER" id="PTHR12083:SF9">
    <property type="entry name" value="BIFUNCTIONAL POLYNUCLEOTIDE PHOSPHATASE_KINASE"/>
    <property type="match status" value="1"/>
</dbReference>
<feature type="compositionally biased region" description="Gly residues" evidence="1">
    <location>
        <begin position="227"/>
        <end position="237"/>
    </location>
</feature>
<proteinExistence type="predicted"/>
<evidence type="ECO:0000256" key="1">
    <source>
        <dbReference type="SAM" id="MobiDB-lite"/>
    </source>
</evidence>
<protein>
    <submittedName>
        <fullName evidence="2">P-loop containing nucleoside triphosphate hydrolase protein</fullName>
    </submittedName>
</protein>
<feature type="compositionally biased region" description="Polar residues" evidence="1">
    <location>
        <begin position="261"/>
        <end position="272"/>
    </location>
</feature>
<dbReference type="Gene3D" id="3.40.50.300">
    <property type="entry name" value="P-loop containing nucleotide triphosphate hydrolases"/>
    <property type="match status" value="1"/>
</dbReference>
<dbReference type="Pfam" id="PF13671">
    <property type="entry name" value="AAA_33"/>
    <property type="match status" value="1"/>
</dbReference>
<evidence type="ECO:0000313" key="3">
    <source>
        <dbReference type="Proteomes" id="UP000814176"/>
    </source>
</evidence>
<comment type="caution">
    <text evidence="2">The sequence shown here is derived from an EMBL/GenBank/DDBJ whole genome shotgun (WGS) entry which is preliminary data.</text>
</comment>
<sequence length="272" mass="29670">MNPDNVKVVLILVGLIGSGKSTFAQALEKHVPRFRRCNQDDLGNRQRVEALARESLDEGLSVCIDRSNFDARQRATWISIAREFPGTEAWVLVLDTPYEVCAQRLQERTDHPTIKSPSEALPILSRFSSQYRPPSAHEGYTRFLSLPPSEQPLEYTREDVLAILDRLRDAQPPPEPQSRIDAFFPAAGRGYGVRGGWRGGGGGGGYRGYGGDGYRGYGGDGYRGYGGGGYRGAGSSGSRGASGSTRGHGYMPYERRGWSAEGSSQPQQRPGP</sequence>
<dbReference type="PRINTS" id="PR01100">
    <property type="entry name" value="SHIKIMTKNASE"/>
</dbReference>
<feature type="region of interest" description="Disordered" evidence="1">
    <location>
        <begin position="227"/>
        <end position="272"/>
    </location>
</feature>
<name>A0ABQ8KCP2_9APHY</name>
<dbReference type="EMBL" id="JADCUA010000013">
    <property type="protein sequence ID" value="KAH9835333.1"/>
    <property type="molecule type" value="Genomic_DNA"/>
</dbReference>
<dbReference type="GeneID" id="72004852"/>